<dbReference type="InterPro" id="IPR016152">
    <property type="entry name" value="PTrfase/Anion_transptr"/>
</dbReference>
<dbReference type="InterPro" id="IPR002178">
    <property type="entry name" value="PTS_EIIA_type-2_dom"/>
</dbReference>
<dbReference type="AlphaFoldDB" id="A0A645J1P6"/>
<comment type="caution">
    <text evidence="2">The sequence shown here is derived from an EMBL/GenBank/DDBJ whole genome shotgun (WGS) entry which is preliminary data.</text>
</comment>
<proteinExistence type="predicted"/>
<accession>A0A645J1P6</accession>
<organism evidence="2">
    <name type="scientific">bioreactor metagenome</name>
    <dbReference type="NCBI Taxonomy" id="1076179"/>
    <lineage>
        <taxon>unclassified sequences</taxon>
        <taxon>metagenomes</taxon>
        <taxon>ecological metagenomes</taxon>
    </lineage>
</organism>
<evidence type="ECO:0000313" key="2">
    <source>
        <dbReference type="EMBL" id="MPN56629.1"/>
    </source>
</evidence>
<dbReference type="Pfam" id="PF00359">
    <property type="entry name" value="PTS_EIIA_2"/>
    <property type="match status" value="1"/>
</dbReference>
<dbReference type="EMBL" id="VSSQ01127185">
    <property type="protein sequence ID" value="MPN56629.1"/>
    <property type="molecule type" value="Genomic_DNA"/>
</dbReference>
<name>A0A645J1P6_9ZZZZ</name>
<sequence length="161" mass="18299">MIDTILQVLSNLFLEADAAYESMDQVIDSVAMRTSASETQIDIVRNDLVEREHFGSTITADARTMLLHCRTHGVDHVWFGVIRSQSLRYAYRGEEIKPDTILVMLAPKSASKQTLGTLGSLSREIVESESFLETLRTADHRRCYAAIERVLNNYYNEISRQ</sequence>
<reference evidence="2" key="1">
    <citation type="submission" date="2019-08" db="EMBL/GenBank/DDBJ databases">
        <authorList>
            <person name="Kucharzyk K."/>
            <person name="Murdoch R.W."/>
            <person name="Higgins S."/>
            <person name="Loffler F."/>
        </authorList>
    </citation>
    <scope>NUCLEOTIDE SEQUENCE</scope>
</reference>
<dbReference type="PROSITE" id="PS51094">
    <property type="entry name" value="PTS_EIIA_TYPE_2"/>
    <property type="match status" value="1"/>
</dbReference>
<dbReference type="SUPFAM" id="SSF55804">
    <property type="entry name" value="Phoshotransferase/anion transport protein"/>
    <property type="match status" value="1"/>
</dbReference>
<protein>
    <recommendedName>
        <fullName evidence="1">PTS EIIA type-2 domain-containing protein</fullName>
    </recommendedName>
</protein>
<gene>
    <name evidence="2" type="ORF">SDC9_204319</name>
</gene>
<dbReference type="Gene3D" id="3.40.930.10">
    <property type="entry name" value="Mannitol-specific EII, Chain A"/>
    <property type="match status" value="1"/>
</dbReference>
<feature type="domain" description="PTS EIIA type-2" evidence="1">
    <location>
        <begin position="7"/>
        <end position="154"/>
    </location>
</feature>
<evidence type="ECO:0000259" key="1">
    <source>
        <dbReference type="PROSITE" id="PS51094"/>
    </source>
</evidence>